<comment type="subcellular location">
    <subcellularLocation>
        <location evidence="2">Secreted</location>
    </subcellularLocation>
</comment>
<accession>A0ABM8Q5E1</accession>
<dbReference type="Proteomes" id="UP000789359">
    <property type="component" value="Unassembled WGS sequence"/>
</dbReference>
<dbReference type="InterPro" id="IPR006597">
    <property type="entry name" value="Sel1-like"/>
</dbReference>
<dbReference type="PANTHER" id="PTHR13891">
    <property type="entry name" value="CYTOCHROME C OXIDASE ASSEMBLY FACTOR 7"/>
    <property type="match status" value="1"/>
</dbReference>
<evidence type="ECO:0000313" key="11">
    <source>
        <dbReference type="EMBL" id="CAD7288060.1"/>
    </source>
</evidence>
<dbReference type="SUPFAM" id="SSF81901">
    <property type="entry name" value="HCP-like"/>
    <property type="match status" value="1"/>
</dbReference>
<evidence type="ECO:0000256" key="5">
    <source>
        <dbReference type="ARBA" id="ARBA00022525"/>
    </source>
</evidence>
<name>A0ABM8Q5E1_9BACT</name>
<evidence type="ECO:0000256" key="3">
    <source>
        <dbReference type="ARBA" id="ARBA00008486"/>
    </source>
</evidence>
<reference evidence="11 12" key="1">
    <citation type="submission" date="2020-11" db="EMBL/GenBank/DDBJ databases">
        <authorList>
            <person name="Peeters C."/>
        </authorList>
    </citation>
    <scope>NUCLEOTIDE SEQUENCE [LARGE SCALE GENOMIC DNA]</scope>
    <source>
        <strain evidence="11 12">LMG 8286</strain>
    </source>
</reference>
<keyword evidence="5" id="KW-0964">Secreted</keyword>
<keyword evidence="10" id="KW-0046">Antibiotic resistance</keyword>
<dbReference type="EC" id="3.5.2.6" evidence="4"/>
<dbReference type="Pfam" id="PF13181">
    <property type="entry name" value="TPR_8"/>
    <property type="match status" value="1"/>
</dbReference>
<proteinExistence type="inferred from homology"/>
<dbReference type="SMART" id="SM00671">
    <property type="entry name" value="SEL1"/>
    <property type="match status" value="2"/>
</dbReference>
<evidence type="ECO:0000256" key="2">
    <source>
        <dbReference type="ARBA" id="ARBA00004613"/>
    </source>
</evidence>
<dbReference type="InterPro" id="IPR011990">
    <property type="entry name" value="TPR-like_helical_dom_sf"/>
</dbReference>
<evidence type="ECO:0000256" key="6">
    <source>
        <dbReference type="ARBA" id="ARBA00022737"/>
    </source>
</evidence>
<dbReference type="GO" id="GO:0008800">
    <property type="term" value="F:beta-lactamase activity"/>
    <property type="evidence" value="ECO:0007669"/>
    <property type="project" value="UniProtKB-EC"/>
</dbReference>
<evidence type="ECO:0000256" key="10">
    <source>
        <dbReference type="ARBA" id="ARBA00023251"/>
    </source>
</evidence>
<sequence>MGCSNGNYRSCNNLGFMYEKAQGVKQDFKKALELYEKSCRGGDQLGCNNLGALKAHISKDSKDRQSVVEGVFQACFAGEFLSCGNLGMAFFEQNDIDSAIKYLSKACILGEKDKNVKLNPELEEL</sequence>
<keyword evidence="12" id="KW-1185">Reference proteome</keyword>
<organism evidence="11 12">
    <name type="scientific">Campylobacter suis</name>
    <dbReference type="NCBI Taxonomy" id="2790657"/>
    <lineage>
        <taxon>Bacteria</taxon>
        <taxon>Pseudomonadati</taxon>
        <taxon>Campylobacterota</taxon>
        <taxon>Epsilonproteobacteria</taxon>
        <taxon>Campylobacterales</taxon>
        <taxon>Campylobacteraceae</taxon>
        <taxon>Campylobacter</taxon>
    </lineage>
</organism>
<dbReference type="InterPro" id="IPR019734">
    <property type="entry name" value="TPR_rpt"/>
</dbReference>
<evidence type="ECO:0000256" key="1">
    <source>
        <dbReference type="ARBA" id="ARBA00001526"/>
    </source>
</evidence>
<evidence type="ECO:0000256" key="7">
    <source>
        <dbReference type="ARBA" id="ARBA00022801"/>
    </source>
</evidence>
<keyword evidence="9" id="KW-1015">Disulfide bond</keyword>
<comment type="caution">
    <text evidence="11">The sequence shown here is derived from an EMBL/GenBank/DDBJ whole genome shotgun (WGS) entry which is preliminary data.</text>
</comment>
<protein>
    <recommendedName>
        <fullName evidence="4">beta-lactamase</fullName>
        <ecNumber evidence="4">3.5.2.6</ecNumber>
    </recommendedName>
</protein>
<dbReference type="InterPro" id="IPR040239">
    <property type="entry name" value="HcpB-like"/>
</dbReference>
<dbReference type="PANTHER" id="PTHR13891:SF1">
    <property type="entry name" value="CYTOCHROME C OXIDASE ASSEMBLY FACTOR 7"/>
    <property type="match status" value="1"/>
</dbReference>
<evidence type="ECO:0000313" key="12">
    <source>
        <dbReference type="Proteomes" id="UP000789359"/>
    </source>
</evidence>
<gene>
    <name evidence="11" type="primary">hcpD</name>
    <name evidence="11" type="ORF">LMG8286_01118</name>
</gene>
<dbReference type="RefSeq" id="WP_268250091.1">
    <property type="nucleotide sequence ID" value="NZ_CAJHOE010000002.1"/>
</dbReference>
<keyword evidence="8" id="KW-0802">TPR repeat</keyword>
<keyword evidence="6" id="KW-0677">Repeat</keyword>
<keyword evidence="7 11" id="KW-0378">Hydrolase</keyword>
<evidence type="ECO:0000256" key="4">
    <source>
        <dbReference type="ARBA" id="ARBA00012865"/>
    </source>
</evidence>
<dbReference type="EMBL" id="CAJHOE010000002">
    <property type="protein sequence ID" value="CAD7288060.1"/>
    <property type="molecule type" value="Genomic_DNA"/>
</dbReference>
<evidence type="ECO:0000256" key="8">
    <source>
        <dbReference type="ARBA" id="ARBA00022803"/>
    </source>
</evidence>
<comment type="catalytic activity">
    <reaction evidence="1">
        <text>a beta-lactam + H2O = a substituted beta-amino acid</text>
        <dbReference type="Rhea" id="RHEA:20401"/>
        <dbReference type="ChEBI" id="CHEBI:15377"/>
        <dbReference type="ChEBI" id="CHEBI:35627"/>
        <dbReference type="ChEBI" id="CHEBI:140347"/>
        <dbReference type="EC" id="3.5.2.6"/>
    </reaction>
</comment>
<dbReference type="SMART" id="SM00028">
    <property type="entry name" value="TPR"/>
    <property type="match status" value="2"/>
</dbReference>
<comment type="similarity">
    <text evidence="3">Belongs to the hcp beta-lactamase family.</text>
</comment>
<dbReference type="Gene3D" id="1.25.40.10">
    <property type="entry name" value="Tetratricopeptide repeat domain"/>
    <property type="match status" value="1"/>
</dbReference>
<evidence type="ECO:0000256" key="9">
    <source>
        <dbReference type="ARBA" id="ARBA00023157"/>
    </source>
</evidence>
<dbReference type="Pfam" id="PF08238">
    <property type="entry name" value="Sel1"/>
    <property type="match status" value="1"/>
</dbReference>